<evidence type="ECO:0000313" key="3">
    <source>
        <dbReference type="EMBL" id="MSS38473.1"/>
    </source>
</evidence>
<keyword evidence="1" id="KW-0472">Membrane</keyword>
<comment type="caution">
    <text evidence="3">The sequence shown here is derived from an EMBL/GenBank/DDBJ whole genome shotgun (WGS) entry which is preliminary data.</text>
</comment>
<keyword evidence="1" id="KW-0812">Transmembrane</keyword>
<reference evidence="3 4" key="1">
    <citation type="submission" date="2019-08" db="EMBL/GenBank/DDBJ databases">
        <title>In-depth cultivation of the pig gut microbiome towards novel bacterial diversity and tailored functional studies.</title>
        <authorList>
            <person name="Wylensek D."/>
            <person name="Hitch T.C.A."/>
            <person name="Clavel T."/>
        </authorList>
    </citation>
    <scope>NUCLEOTIDE SEQUENCE [LARGE SCALE GENOMIC DNA]</scope>
    <source>
        <strain evidence="3 4">WCA-389-WT-23D1</strain>
    </source>
</reference>
<dbReference type="AlphaFoldDB" id="A0A7X2NQ63"/>
<keyword evidence="4" id="KW-1185">Reference proteome</keyword>
<keyword evidence="1" id="KW-1133">Transmembrane helix</keyword>
<sequence length="385" mass="43325">MKKNNGKLKKKLLIAAASMMFPVLLMALLVGGLVSGTSQVVPQDEEEAKKYQVCSQLGVNWDWVMLIDMYMADISKTQMEEQNLLYTSLNCLKVTIDVYSETRNKDEETSWDYDHTEYAFGADAILEYFGLPADCKDAYQVIGAIQRKNGNRYRITTQPYESLEIVLDTYYSFDEETRKEMLALDEAHYLAELYKDCLGEYGEAGGILGDFMMGDLEYPPNGMEIPRYLQYQEPWRSIPFGGGTIATSGCSVTSLAMVFSYLLDRSVLPSDIVKWTGNRFYNPPAGQSWGIYTATADHWGLTCTNLGRSISGAMQELSEGHPVIASVSAGTFTKNRHLIVLRGLTETGEILVNDPNDNSSKNILNRSFTPELILRESNNFWSFRN</sequence>
<gene>
    <name evidence="3" type="ORF">FYJ39_18615</name>
</gene>
<dbReference type="Proteomes" id="UP000429958">
    <property type="component" value="Unassembled WGS sequence"/>
</dbReference>
<evidence type="ECO:0000256" key="1">
    <source>
        <dbReference type="SAM" id="Phobius"/>
    </source>
</evidence>
<dbReference type="EMBL" id="VUMD01000026">
    <property type="protein sequence ID" value="MSS38473.1"/>
    <property type="molecule type" value="Genomic_DNA"/>
</dbReference>
<feature type="transmembrane region" description="Helical" evidence="1">
    <location>
        <begin position="12"/>
        <end position="34"/>
    </location>
</feature>
<dbReference type="RefSeq" id="WP_154473875.1">
    <property type="nucleotide sequence ID" value="NZ_VUMD01000026.1"/>
</dbReference>
<organism evidence="3 4">
    <name type="scientific">Clostridium porci</name>
    <dbReference type="NCBI Taxonomy" id="2605778"/>
    <lineage>
        <taxon>Bacteria</taxon>
        <taxon>Bacillati</taxon>
        <taxon>Bacillota</taxon>
        <taxon>Clostridia</taxon>
        <taxon>Eubacteriales</taxon>
        <taxon>Clostridiaceae</taxon>
        <taxon>Clostridium</taxon>
    </lineage>
</organism>
<accession>A0A7X2NQ63</accession>
<dbReference type="Pfam" id="PF13529">
    <property type="entry name" value="Peptidase_C39_2"/>
    <property type="match status" value="1"/>
</dbReference>
<proteinExistence type="predicted"/>
<feature type="domain" description="Peptidase C39-like" evidence="2">
    <location>
        <begin position="224"/>
        <end position="356"/>
    </location>
</feature>
<evidence type="ECO:0000313" key="4">
    <source>
        <dbReference type="Proteomes" id="UP000429958"/>
    </source>
</evidence>
<evidence type="ECO:0000259" key="2">
    <source>
        <dbReference type="Pfam" id="PF13529"/>
    </source>
</evidence>
<name>A0A7X2NQ63_9CLOT</name>
<dbReference type="InterPro" id="IPR039564">
    <property type="entry name" value="Peptidase_C39-like"/>
</dbReference>
<protein>
    <recommendedName>
        <fullName evidence="2">Peptidase C39-like domain-containing protein</fullName>
    </recommendedName>
</protein>
<dbReference type="Gene3D" id="3.90.70.10">
    <property type="entry name" value="Cysteine proteinases"/>
    <property type="match status" value="1"/>
</dbReference>